<evidence type="ECO:0000256" key="6">
    <source>
        <dbReference type="PIRNR" id="PIRNR018267"/>
    </source>
</evidence>
<dbReference type="Pfam" id="PF03852">
    <property type="entry name" value="Vsr"/>
    <property type="match status" value="1"/>
</dbReference>
<evidence type="ECO:0000313" key="8">
    <source>
        <dbReference type="EMBL" id="KRL37235.1"/>
    </source>
</evidence>
<dbReference type="Pfam" id="PF04480">
    <property type="entry name" value="DUF559"/>
    <property type="match status" value="1"/>
</dbReference>
<feature type="domain" description="DUF559" evidence="7">
    <location>
        <begin position="100"/>
        <end position="140"/>
    </location>
</feature>
<evidence type="ECO:0000256" key="2">
    <source>
        <dbReference type="ARBA" id="ARBA00022759"/>
    </source>
</evidence>
<evidence type="ECO:0000259" key="7">
    <source>
        <dbReference type="Pfam" id="PF04480"/>
    </source>
</evidence>
<keyword evidence="3 6" id="KW-0227">DNA damage</keyword>
<name>A0A0R1Q7E3_9LACO</name>
<dbReference type="EC" id="3.1.-.-" evidence="6"/>
<dbReference type="AlphaFoldDB" id="A0A0R1Q7E3"/>
<dbReference type="CDD" id="cd00221">
    <property type="entry name" value="Vsr"/>
    <property type="match status" value="1"/>
</dbReference>
<comment type="function">
    <text evidence="6">May nick specific sequences that contain T:G mispairs resulting from m5C-deamination.</text>
</comment>
<protein>
    <recommendedName>
        <fullName evidence="6">Very short patch repair endonuclease</fullName>
        <ecNumber evidence="6">3.1.-.-</ecNumber>
    </recommendedName>
</protein>
<dbReference type="InterPro" id="IPR007569">
    <property type="entry name" value="DUF559"/>
</dbReference>
<evidence type="ECO:0000256" key="4">
    <source>
        <dbReference type="ARBA" id="ARBA00022801"/>
    </source>
</evidence>
<dbReference type="STRING" id="1423812.FD20_GL000574"/>
<dbReference type="NCBIfam" id="TIGR00632">
    <property type="entry name" value="vsr"/>
    <property type="match status" value="1"/>
</dbReference>
<keyword evidence="4 6" id="KW-0378">Hydrolase</keyword>
<comment type="caution">
    <text evidence="8">The sequence shown here is derived from an EMBL/GenBank/DDBJ whole genome shotgun (WGS) entry which is preliminary data.</text>
</comment>
<dbReference type="InterPro" id="IPR011335">
    <property type="entry name" value="Restrct_endonuc-II-like"/>
</dbReference>
<evidence type="ECO:0000256" key="3">
    <source>
        <dbReference type="ARBA" id="ARBA00022763"/>
    </source>
</evidence>
<evidence type="ECO:0000256" key="5">
    <source>
        <dbReference type="ARBA" id="ARBA00023204"/>
    </source>
</evidence>
<gene>
    <name evidence="8" type="ORF">FD20_GL000574</name>
</gene>
<proteinExistence type="inferred from homology"/>
<dbReference type="PIRSF" id="PIRSF018267">
    <property type="entry name" value="VSR_endonuc"/>
    <property type="match status" value="1"/>
</dbReference>
<keyword evidence="2 6" id="KW-0255">Endonuclease</keyword>
<keyword evidence="1 6" id="KW-0540">Nuclease</keyword>
<dbReference type="Proteomes" id="UP000051155">
    <property type="component" value="Unassembled WGS sequence"/>
</dbReference>
<accession>A0A0R1Q7E3</accession>
<evidence type="ECO:0000256" key="1">
    <source>
        <dbReference type="ARBA" id="ARBA00022722"/>
    </source>
</evidence>
<reference evidence="8 9" key="1">
    <citation type="journal article" date="2015" name="Genome Announc.">
        <title>Expanding the biotechnology potential of lactobacilli through comparative genomics of 213 strains and associated genera.</title>
        <authorList>
            <person name="Sun Z."/>
            <person name="Harris H.M."/>
            <person name="McCann A."/>
            <person name="Guo C."/>
            <person name="Argimon S."/>
            <person name="Zhang W."/>
            <person name="Yang X."/>
            <person name="Jeffery I.B."/>
            <person name="Cooney J.C."/>
            <person name="Kagawa T.F."/>
            <person name="Liu W."/>
            <person name="Song Y."/>
            <person name="Salvetti E."/>
            <person name="Wrobel A."/>
            <person name="Rasinkangas P."/>
            <person name="Parkhill J."/>
            <person name="Rea M.C."/>
            <person name="O'Sullivan O."/>
            <person name="Ritari J."/>
            <person name="Douillard F.P."/>
            <person name="Paul Ross R."/>
            <person name="Yang R."/>
            <person name="Briner A.E."/>
            <person name="Felis G.E."/>
            <person name="de Vos W.M."/>
            <person name="Barrangou R."/>
            <person name="Klaenhammer T.R."/>
            <person name="Caufield P.W."/>
            <person name="Cui Y."/>
            <person name="Zhang H."/>
            <person name="O'Toole P.W."/>
        </authorList>
    </citation>
    <scope>NUCLEOTIDE SEQUENCE [LARGE SCALE GENOMIC DNA]</scope>
    <source>
        <strain evidence="8 9">DSM 19971</strain>
    </source>
</reference>
<evidence type="ECO:0000313" key="9">
    <source>
        <dbReference type="Proteomes" id="UP000051155"/>
    </source>
</evidence>
<keyword evidence="9" id="KW-1185">Reference proteome</keyword>
<dbReference type="GO" id="GO:0006298">
    <property type="term" value="P:mismatch repair"/>
    <property type="evidence" value="ECO:0007669"/>
    <property type="project" value="UniProtKB-UniRule"/>
</dbReference>
<sequence length="146" mass="17644">MLKGNYMINHILTAEQRSKNMSHIKSVDTKPELLFRKKLWNNGVRYRKNFKKLPGKPDIAITKYHIAIFIDGEFWHGYKWSENQNNIHTHRSYWIPKIEKNMKRDLLVNSKLQSLGWRVVRFWSKEVVKNPDYCTELILFYMRSSQ</sequence>
<organism evidence="8 9">
    <name type="scientific">Liquorilactobacillus uvarum DSM 19971</name>
    <dbReference type="NCBI Taxonomy" id="1423812"/>
    <lineage>
        <taxon>Bacteria</taxon>
        <taxon>Bacillati</taxon>
        <taxon>Bacillota</taxon>
        <taxon>Bacilli</taxon>
        <taxon>Lactobacillales</taxon>
        <taxon>Lactobacillaceae</taxon>
        <taxon>Liquorilactobacillus</taxon>
    </lineage>
</organism>
<dbReference type="PATRIC" id="fig|1423812.3.peg.614"/>
<dbReference type="GO" id="GO:0004519">
    <property type="term" value="F:endonuclease activity"/>
    <property type="evidence" value="ECO:0007669"/>
    <property type="project" value="UniProtKB-KW"/>
</dbReference>
<comment type="similarity">
    <text evidence="6">Belongs to the vsr family.</text>
</comment>
<dbReference type="EMBL" id="AZEG01000014">
    <property type="protein sequence ID" value="KRL37235.1"/>
    <property type="molecule type" value="Genomic_DNA"/>
</dbReference>
<keyword evidence="5 6" id="KW-0234">DNA repair</keyword>
<dbReference type="GO" id="GO:0016787">
    <property type="term" value="F:hydrolase activity"/>
    <property type="evidence" value="ECO:0007669"/>
    <property type="project" value="UniProtKB-KW"/>
</dbReference>
<dbReference type="SUPFAM" id="SSF52980">
    <property type="entry name" value="Restriction endonuclease-like"/>
    <property type="match status" value="1"/>
</dbReference>
<dbReference type="InterPro" id="IPR004603">
    <property type="entry name" value="DNA_mismatch_endonuc_vsr"/>
</dbReference>
<dbReference type="Gene3D" id="3.40.960.10">
    <property type="entry name" value="VSR Endonuclease"/>
    <property type="match status" value="1"/>
</dbReference>